<evidence type="ECO:0000256" key="2">
    <source>
        <dbReference type="ARBA" id="ARBA00022729"/>
    </source>
</evidence>
<keyword evidence="1 5" id="KW-0245">EGF-like domain</keyword>
<dbReference type="PROSITE" id="PS50026">
    <property type="entry name" value="EGF_3"/>
    <property type="match status" value="2"/>
</dbReference>
<dbReference type="InterPro" id="IPR049883">
    <property type="entry name" value="NOTCH1_EGF-like"/>
</dbReference>
<dbReference type="SUPFAM" id="SSF57184">
    <property type="entry name" value="Growth factor receptor domain"/>
    <property type="match status" value="1"/>
</dbReference>
<evidence type="ECO:0000256" key="4">
    <source>
        <dbReference type="ARBA" id="ARBA00023157"/>
    </source>
</evidence>
<evidence type="ECO:0000256" key="3">
    <source>
        <dbReference type="ARBA" id="ARBA00022737"/>
    </source>
</evidence>
<dbReference type="PANTHER" id="PTHR12916:SF4">
    <property type="entry name" value="UNINFLATABLE, ISOFORM C"/>
    <property type="match status" value="1"/>
</dbReference>
<dbReference type="PANTHER" id="PTHR12916">
    <property type="entry name" value="CYTOCHROME C OXIDASE POLYPEPTIDE VIC-2"/>
    <property type="match status" value="1"/>
</dbReference>
<dbReference type="WBParaSite" id="maker-unitig_37769-snap-gene-0.1-mRNA-1">
    <property type="protein sequence ID" value="maker-unitig_37769-snap-gene-0.1-mRNA-1"/>
    <property type="gene ID" value="maker-unitig_37769-snap-gene-0.1"/>
</dbReference>
<keyword evidence="3" id="KW-0677">Repeat</keyword>
<evidence type="ECO:0000313" key="7">
    <source>
        <dbReference type="Proteomes" id="UP000095280"/>
    </source>
</evidence>
<dbReference type="InterPro" id="IPR000152">
    <property type="entry name" value="EGF-type_Asp/Asn_hydroxyl_site"/>
</dbReference>
<name>A0A1I8FLC3_9PLAT</name>
<keyword evidence="2" id="KW-0732">Signal</keyword>
<dbReference type="SMART" id="SM00179">
    <property type="entry name" value="EGF_CA"/>
    <property type="match status" value="1"/>
</dbReference>
<dbReference type="InterPro" id="IPR018097">
    <property type="entry name" value="EGF_Ca-bd_CS"/>
</dbReference>
<dbReference type="PROSITE" id="PS00010">
    <property type="entry name" value="ASX_HYDROXYL"/>
    <property type="match status" value="1"/>
</dbReference>
<dbReference type="SMART" id="SM00181">
    <property type="entry name" value="EGF"/>
    <property type="match status" value="2"/>
</dbReference>
<keyword evidence="4 5" id="KW-1015">Disulfide bond</keyword>
<evidence type="ECO:0000313" key="8">
    <source>
        <dbReference type="WBParaSite" id="maker-unitig_37769-snap-gene-0.1-mRNA-1"/>
    </source>
</evidence>
<dbReference type="InterPro" id="IPR001881">
    <property type="entry name" value="EGF-like_Ca-bd_dom"/>
</dbReference>
<dbReference type="Pfam" id="PF07645">
    <property type="entry name" value="EGF_CA"/>
    <property type="match status" value="1"/>
</dbReference>
<organism evidence="7 8">
    <name type="scientific">Macrostomum lignano</name>
    <dbReference type="NCBI Taxonomy" id="282301"/>
    <lineage>
        <taxon>Eukaryota</taxon>
        <taxon>Metazoa</taxon>
        <taxon>Spiralia</taxon>
        <taxon>Lophotrochozoa</taxon>
        <taxon>Platyhelminthes</taxon>
        <taxon>Rhabditophora</taxon>
        <taxon>Macrostomorpha</taxon>
        <taxon>Macrostomida</taxon>
        <taxon>Macrostomidae</taxon>
        <taxon>Macrostomum</taxon>
    </lineage>
</organism>
<feature type="domain" description="EGF-like" evidence="6">
    <location>
        <begin position="126"/>
        <end position="164"/>
    </location>
</feature>
<comment type="caution">
    <text evidence="5">Lacks conserved residue(s) required for the propagation of feature annotation.</text>
</comment>
<accession>A0A1I8FLC3</accession>
<dbReference type="GO" id="GO:0005509">
    <property type="term" value="F:calcium ion binding"/>
    <property type="evidence" value="ECO:0007669"/>
    <property type="project" value="InterPro"/>
</dbReference>
<evidence type="ECO:0000259" key="6">
    <source>
        <dbReference type="PROSITE" id="PS50026"/>
    </source>
</evidence>
<feature type="disulfide bond" evidence="5">
    <location>
        <begin position="114"/>
        <end position="123"/>
    </location>
</feature>
<dbReference type="PROSITE" id="PS01187">
    <property type="entry name" value="EGF_CA"/>
    <property type="match status" value="1"/>
</dbReference>
<keyword evidence="7" id="KW-1185">Reference proteome</keyword>
<dbReference type="SUPFAM" id="SSF57196">
    <property type="entry name" value="EGF/Laminin"/>
    <property type="match status" value="1"/>
</dbReference>
<evidence type="ECO:0000256" key="1">
    <source>
        <dbReference type="ARBA" id="ARBA00022536"/>
    </source>
</evidence>
<dbReference type="AlphaFoldDB" id="A0A1I8FLC3"/>
<dbReference type="InterPro" id="IPR009030">
    <property type="entry name" value="Growth_fac_rcpt_cys_sf"/>
</dbReference>
<dbReference type="CDD" id="cd00054">
    <property type="entry name" value="EGF_CA"/>
    <property type="match status" value="1"/>
</dbReference>
<dbReference type="Gene3D" id="2.10.25.10">
    <property type="entry name" value="Laminin"/>
    <property type="match status" value="2"/>
</dbReference>
<evidence type="ECO:0000256" key="5">
    <source>
        <dbReference type="PROSITE-ProRule" id="PRU00076"/>
    </source>
</evidence>
<dbReference type="FunFam" id="2.10.25.10:FF:000125">
    <property type="entry name" value="Neurogenic locus notch protein-like"/>
    <property type="match status" value="1"/>
</dbReference>
<feature type="domain" description="EGF-like" evidence="6">
    <location>
        <begin position="88"/>
        <end position="124"/>
    </location>
</feature>
<dbReference type="InterPro" id="IPR000742">
    <property type="entry name" value="EGF"/>
</dbReference>
<sequence length="224" mass="25055">MRVQFHTYYNHDSRASDGTYCDTFFSWRESACDDPKFQLFADRTNAGGIQITVVAMDKDEFYDDHMDHFYASLPARADSATIPCDSNGNKVCMSARAYNGGTCSNVGDIANCTCTPNFNGSRCETDVNECELDLPTCSNGGTCLNTYGGFDCVCPENSTGSRCEDLNECALDIPPCPEQWHLHQHFWRIQLQLPPNFNGSLCETDVNECDNRELQLCAATEYLY</sequence>
<feature type="disulfide bond" evidence="5">
    <location>
        <begin position="154"/>
        <end position="163"/>
    </location>
</feature>
<dbReference type="Proteomes" id="UP000095280">
    <property type="component" value="Unplaced"/>
</dbReference>
<reference evidence="8" key="1">
    <citation type="submission" date="2016-11" db="UniProtKB">
        <authorList>
            <consortium name="WormBaseParasite"/>
        </authorList>
    </citation>
    <scope>IDENTIFICATION</scope>
</reference>
<dbReference type="PROSITE" id="PS00022">
    <property type="entry name" value="EGF_1"/>
    <property type="match status" value="2"/>
</dbReference>
<proteinExistence type="predicted"/>
<protein>
    <submittedName>
        <fullName evidence="8">EGF-like domain-containing protein</fullName>
    </submittedName>
</protein>